<feature type="transmembrane region" description="Helical" evidence="10">
    <location>
        <begin position="205"/>
        <end position="223"/>
    </location>
</feature>
<evidence type="ECO:0000313" key="13">
    <source>
        <dbReference type="Proteomes" id="UP001185069"/>
    </source>
</evidence>
<keyword evidence="5 10" id="KW-1133">Transmembrane helix</keyword>
<reference evidence="12 13" key="1">
    <citation type="submission" date="2023-07" db="EMBL/GenBank/DDBJ databases">
        <title>Sequencing the genomes of 1000 actinobacteria strains.</title>
        <authorList>
            <person name="Klenk H.-P."/>
        </authorList>
    </citation>
    <scope>NUCLEOTIDE SEQUENCE [LARGE SCALE GENOMIC DNA]</scope>
    <source>
        <strain evidence="12 13">DSM 14555</strain>
    </source>
</reference>
<evidence type="ECO:0000256" key="6">
    <source>
        <dbReference type="ARBA" id="ARBA00023053"/>
    </source>
</evidence>
<dbReference type="RefSeq" id="WP_309797752.1">
    <property type="nucleotide sequence ID" value="NZ_BAAAHY010000005.1"/>
</dbReference>
<evidence type="ECO:0000256" key="5">
    <source>
        <dbReference type="ARBA" id="ARBA00022989"/>
    </source>
</evidence>
<keyword evidence="6" id="KW-0915">Sodium</keyword>
<sequence length="549" mass="59629">MLLLLLVGALTVTALARKLGWPAPLLVTAVAIAVSFLPNLNVEIEPELILTLVLPPLLYSAALDISFQDFRTSLRQIRRLGIGLVIITALVVGGIANILIGEIGLLAALLLGAIVAPPDAVSATAIGKKLGLPRRVMTVLSGESLINDAAALTMFTLFLTGLNQHTEVNFGQGFVLLLVNIVVGVGVGLAIAFVIQFVRIRIDDPLIETVIGLLVPFAAYLLAEELQGSGVLAVVAAGLYLGYNAPKASYVMRLQEQPIWASLDVLLEAFVFALIGLQFKNVLIEAINSERGLGYSLGVAFIVLGVVVLIRPAYVFFSYYRRQIPVFKERRIRRGRAEPEMSWQDLTVVSWTGMRGVVTLAAAAAAKAALGPAGDLIFLIAFVVTIGTLLLQGLTLPWVIKALKVSDPDQEARDLAAEQALMSKTFKVAMEQMQPTWEKLAAKIGQDKADKLMARIQGSAAARMAALQDDDDGAAAAQPSRLGLDRVPQQQMAKYMTDARRQMNELRRKVLIEERDQGNLDEEVMRTVLLELDTEEFALDKSWQSRMRS</sequence>
<proteinExistence type="predicted"/>
<dbReference type="PANTHER" id="PTHR10110:SF86">
    <property type="entry name" value="SODIUM_HYDROGEN EXCHANGER 7"/>
    <property type="match status" value="1"/>
</dbReference>
<keyword evidence="2" id="KW-0813">Transport</keyword>
<name>A0ABU1JBA6_9MICC</name>
<dbReference type="Gene3D" id="6.10.140.1330">
    <property type="match status" value="1"/>
</dbReference>
<keyword evidence="9" id="KW-0739">Sodium transport</keyword>
<organism evidence="12 13">
    <name type="scientific">Arthrobacter russicus</name>
    <dbReference type="NCBI Taxonomy" id="172040"/>
    <lineage>
        <taxon>Bacteria</taxon>
        <taxon>Bacillati</taxon>
        <taxon>Actinomycetota</taxon>
        <taxon>Actinomycetes</taxon>
        <taxon>Micrococcales</taxon>
        <taxon>Micrococcaceae</taxon>
        <taxon>Arthrobacter</taxon>
    </lineage>
</organism>
<feature type="domain" description="Cation/H+ exchanger transmembrane" evidence="11">
    <location>
        <begin position="8"/>
        <end position="401"/>
    </location>
</feature>
<evidence type="ECO:0000256" key="2">
    <source>
        <dbReference type="ARBA" id="ARBA00022448"/>
    </source>
</evidence>
<keyword evidence="7" id="KW-0406">Ion transport</keyword>
<feature type="transmembrane region" description="Helical" evidence="10">
    <location>
        <begin position="229"/>
        <end position="246"/>
    </location>
</feature>
<feature type="transmembrane region" description="Helical" evidence="10">
    <location>
        <begin position="139"/>
        <end position="162"/>
    </location>
</feature>
<comment type="subcellular location">
    <subcellularLocation>
        <location evidence="1">Cell membrane</location>
        <topology evidence="1">Multi-pass membrane protein</topology>
    </subcellularLocation>
</comment>
<keyword evidence="13" id="KW-1185">Reference proteome</keyword>
<dbReference type="Proteomes" id="UP001185069">
    <property type="component" value="Unassembled WGS sequence"/>
</dbReference>
<feature type="transmembrane region" description="Helical" evidence="10">
    <location>
        <begin position="299"/>
        <end position="320"/>
    </location>
</feature>
<protein>
    <submittedName>
        <fullName evidence="12">CPA1 family monovalent cation:H+ antiporter</fullName>
    </submittedName>
</protein>
<feature type="transmembrane region" description="Helical" evidence="10">
    <location>
        <begin position="174"/>
        <end position="198"/>
    </location>
</feature>
<evidence type="ECO:0000256" key="4">
    <source>
        <dbReference type="ARBA" id="ARBA00022692"/>
    </source>
</evidence>
<accession>A0ABU1JBA6</accession>
<feature type="transmembrane region" description="Helical" evidence="10">
    <location>
        <begin position="376"/>
        <end position="400"/>
    </location>
</feature>
<evidence type="ECO:0000313" key="12">
    <source>
        <dbReference type="EMBL" id="MDR6269429.1"/>
    </source>
</evidence>
<keyword evidence="3" id="KW-1003">Cell membrane</keyword>
<evidence type="ECO:0000256" key="7">
    <source>
        <dbReference type="ARBA" id="ARBA00023065"/>
    </source>
</evidence>
<feature type="transmembrane region" description="Helical" evidence="10">
    <location>
        <begin position="79"/>
        <end position="100"/>
    </location>
</feature>
<dbReference type="Pfam" id="PF00999">
    <property type="entry name" value="Na_H_Exchanger"/>
    <property type="match status" value="1"/>
</dbReference>
<evidence type="ECO:0000256" key="1">
    <source>
        <dbReference type="ARBA" id="ARBA00004651"/>
    </source>
</evidence>
<dbReference type="InterPro" id="IPR006153">
    <property type="entry name" value="Cation/H_exchanger_TM"/>
</dbReference>
<keyword evidence="8 10" id="KW-0472">Membrane</keyword>
<evidence type="ECO:0000256" key="10">
    <source>
        <dbReference type="SAM" id="Phobius"/>
    </source>
</evidence>
<gene>
    <name evidence="12" type="ORF">JOE69_001667</name>
</gene>
<feature type="transmembrane region" description="Helical" evidence="10">
    <location>
        <begin position="106"/>
        <end position="127"/>
    </location>
</feature>
<keyword evidence="4 10" id="KW-0812">Transmembrane</keyword>
<evidence type="ECO:0000256" key="3">
    <source>
        <dbReference type="ARBA" id="ARBA00022475"/>
    </source>
</evidence>
<dbReference type="PANTHER" id="PTHR10110">
    <property type="entry name" value="SODIUM/HYDROGEN EXCHANGER"/>
    <property type="match status" value="1"/>
</dbReference>
<dbReference type="InterPro" id="IPR018422">
    <property type="entry name" value="Cation/H_exchanger_CPA1"/>
</dbReference>
<evidence type="ECO:0000256" key="9">
    <source>
        <dbReference type="ARBA" id="ARBA00023201"/>
    </source>
</evidence>
<feature type="transmembrane region" description="Helical" evidence="10">
    <location>
        <begin position="258"/>
        <end position="279"/>
    </location>
</feature>
<evidence type="ECO:0000259" key="11">
    <source>
        <dbReference type="Pfam" id="PF00999"/>
    </source>
</evidence>
<dbReference type="EMBL" id="JAVDQF010000001">
    <property type="protein sequence ID" value="MDR6269429.1"/>
    <property type="molecule type" value="Genomic_DNA"/>
</dbReference>
<evidence type="ECO:0000256" key="8">
    <source>
        <dbReference type="ARBA" id="ARBA00023136"/>
    </source>
</evidence>
<comment type="caution">
    <text evidence="12">The sequence shown here is derived from an EMBL/GenBank/DDBJ whole genome shotgun (WGS) entry which is preliminary data.</text>
</comment>